<keyword evidence="2" id="KW-1185">Reference proteome</keyword>
<organism evidence="1 2">
    <name type="scientific">Rhodopirellula europaea 6C</name>
    <dbReference type="NCBI Taxonomy" id="1263867"/>
    <lineage>
        <taxon>Bacteria</taxon>
        <taxon>Pseudomonadati</taxon>
        <taxon>Planctomycetota</taxon>
        <taxon>Planctomycetia</taxon>
        <taxon>Pirellulales</taxon>
        <taxon>Pirellulaceae</taxon>
        <taxon>Rhodopirellula</taxon>
    </lineage>
</organism>
<name>M2ARB8_9BACT</name>
<reference evidence="1" key="1">
    <citation type="submission" date="2012-11" db="EMBL/GenBank/DDBJ databases">
        <title>Permanent draft genomes of Rhodopirellula europaea strain SH398 and 6C.</title>
        <authorList>
            <person name="Richter M."/>
            <person name="Richter-Heitmann T."/>
            <person name="Frank C."/>
            <person name="Harder J."/>
            <person name="Glockner F.O."/>
        </authorList>
    </citation>
    <scope>NUCLEOTIDE SEQUENCE</scope>
    <source>
        <strain evidence="1">6C</strain>
    </source>
</reference>
<proteinExistence type="predicted"/>
<dbReference type="EMBL" id="ANMO01000183">
    <property type="protein sequence ID" value="EMB15272.1"/>
    <property type="molecule type" value="Genomic_DNA"/>
</dbReference>
<protein>
    <submittedName>
        <fullName evidence="1">Restriction enzyme</fullName>
    </submittedName>
</protein>
<dbReference type="Proteomes" id="UP000011529">
    <property type="component" value="Unassembled WGS sequence"/>
</dbReference>
<comment type="caution">
    <text evidence="1">The sequence shown here is derived from an EMBL/GenBank/DDBJ whole genome shotgun (WGS) entry which is preliminary data.</text>
</comment>
<evidence type="ECO:0000313" key="1">
    <source>
        <dbReference type="EMBL" id="EMB15272.1"/>
    </source>
</evidence>
<dbReference type="PATRIC" id="fig|1263867.3.peg.4281"/>
<reference evidence="1" key="2">
    <citation type="journal article" date="2013" name="Mar. Genomics">
        <title>Expression of sulfatases in Rhodopirellula baltica and the diversity of sulfatases in the genus Rhodopirellula.</title>
        <authorList>
            <person name="Wegner C.E."/>
            <person name="Richter-Heitmann T."/>
            <person name="Klindworth A."/>
            <person name="Klockow C."/>
            <person name="Richter M."/>
            <person name="Achstetter T."/>
            <person name="Glockner F.O."/>
            <person name="Harder J."/>
        </authorList>
    </citation>
    <scope>NUCLEOTIDE SEQUENCE [LARGE SCALE GENOMIC DNA]</scope>
    <source>
        <strain evidence="1">6C</strain>
    </source>
</reference>
<gene>
    <name evidence="1" type="ORF">RE6C_03996</name>
</gene>
<sequence length="309" mass="34505">MSEERGKQPIVEHKLPQAIGHASFKPTLCIGLDIAWFGGSKSNKSSQYDFLVAALVSETAVEPQVAHLRVPLRDRDPEAKQTCEALNELIEKFDRDIEQVVFAIDAPLQAACRNFPTRSAVPAKGTVCRRACEDYLGCKRKVIDKAAGGAKGWQPNIQPGAPLAPRIEALIDGLPSQFKLWTPENSGEHKLAIECFPAEAIWAAKRMNYIHAKSICSDFRILMERIVETVFLADVVQRHRRSINTMGKIGSLVKINSADCNLVDEMMTKYSCYEHSQSSEAPVDVPDPDEIEKDIDRMVSWHSEFSKRV</sequence>
<evidence type="ECO:0000313" key="2">
    <source>
        <dbReference type="Proteomes" id="UP000011529"/>
    </source>
</evidence>
<dbReference type="AlphaFoldDB" id="M2ARB8"/>
<accession>M2ARB8</accession>